<gene>
    <name evidence="2" type="ORF">LTRI10_LOCUS18706</name>
</gene>
<sequence length="72" mass="7855">MPVRAAKARTTQMTSAVTKAAHATSIHRMATKAMLLQTTAAREREALRTATVMRRQTSRGPRVENKEMGSGS</sequence>
<evidence type="ECO:0000313" key="3">
    <source>
        <dbReference type="Proteomes" id="UP001497516"/>
    </source>
</evidence>
<protein>
    <submittedName>
        <fullName evidence="2">Uncharacterized protein</fullName>
    </submittedName>
</protein>
<dbReference type="AlphaFoldDB" id="A0AAV2DTL4"/>
<feature type="compositionally biased region" description="Basic and acidic residues" evidence="1">
    <location>
        <begin position="61"/>
        <end position="72"/>
    </location>
</feature>
<proteinExistence type="predicted"/>
<organism evidence="2 3">
    <name type="scientific">Linum trigynum</name>
    <dbReference type="NCBI Taxonomy" id="586398"/>
    <lineage>
        <taxon>Eukaryota</taxon>
        <taxon>Viridiplantae</taxon>
        <taxon>Streptophyta</taxon>
        <taxon>Embryophyta</taxon>
        <taxon>Tracheophyta</taxon>
        <taxon>Spermatophyta</taxon>
        <taxon>Magnoliopsida</taxon>
        <taxon>eudicotyledons</taxon>
        <taxon>Gunneridae</taxon>
        <taxon>Pentapetalae</taxon>
        <taxon>rosids</taxon>
        <taxon>fabids</taxon>
        <taxon>Malpighiales</taxon>
        <taxon>Linaceae</taxon>
        <taxon>Linum</taxon>
    </lineage>
</organism>
<dbReference type="Proteomes" id="UP001497516">
    <property type="component" value="Chromosome 3"/>
</dbReference>
<keyword evidence="3" id="KW-1185">Reference proteome</keyword>
<reference evidence="2 3" key="1">
    <citation type="submission" date="2024-04" db="EMBL/GenBank/DDBJ databases">
        <authorList>
            <person name="Fracassetti M."/>
        </authorList>
    </citation>
    <scope>NUCLEOTIDE SEQUENCE [LARGE SCALE GENOMIC DNA]</scope>
</reference>
<dbReference type="EMBL" id="OZ034816">
    <property type="protein sequence ID" value="CAL1377021.1"/>
    <property type="molecule type" value="Genomic_DNA"/>
</dbReference>
<name>A0AAV2DTL4_9ROSI</name>
<feature type="region of interest" description="Disordered" evidence="1">
    <location>
        <begin position="51"/>
        <end position="72"/>
    </location>
</feature>
<evidence type="ECO:0000256" key="1">
    <source>
        <dbReference type="SAM" id="MobiDB-lite"/>
    </source>
</evidence>
<accession>A0AAV2DTL4</accession>
<evidence type="ECO:0000313" key="2">
    <source>
        <dbReference type="EMBL" id="CAL1377021.1"/>
    </source>
</evidence>